<comment type="catalytic activity">
    <reaction evidence="8">
        <text>Couples ATP hydrolysis with the unwinding of duplex DNA by translocating in the 3'-5' direction.</text>
        <dbReference type="EC" id="5.6.2.4"/>
    </reaction>
</comment>
<dbReference type="Pfam" id="PF00580">
    <property type="entry name" value="UvrD-helicase"/>
    <property type="match status" value="1"/>
</dbReference>
<gene>
    <name evidence="14" type="ORF">GCM10008955_35020</name>
</gene>
<dbReference type="InterPro" id="IPR014017">
    <property type="entry name" value="DNA_helicase_UvrD-like_C"/>
</dbReference>
<organism evidence="14 15">
    <name type="scientific">Deinococcus malanensis</name>
    <dbReference type="NCBI Taxonomy" id="1706855"/>
    <lineage>
        <taxon>Bacteria</taxon>
        <taxon>Thermotogati</taxon>
        <taxon>Deinococcota</taxon>
        <taxon>Deinococci</taxon>
        <taxon>Deinococcales</taxon>
        <taxon>Deinococcaceae</taxon>
        <taxon>Deinococcus</taxon>
    </lineage>
</organism>
<reference evidence="15" key="1">
    <citation type="journal article" date="2019" name="Int. J. Syst. Evol. Microbiol.">
        <title>The Global Catalogue of Microorganisms (GCM) 10K type strain sequencing project: providing services to taxonomists for standard genome sequencing and annotation.</title>
        <authorList>
            <consortium name="The Broad Institute Genomics Platform"/>
            <consortium name="The Broad Institute Genome Sequencing Center for Infectious Disease"/>
            <person name="Wu L."/>
            <person name="Ma J."/>
        </authorList>
    </citation>
    <scope>NUCLEOTIDE SEQUENCE [LARGE SCALE GENOMIC DNA]</scope>
    <source>
        <strain evidence="15">JCM 30331</strain>
    </source>
</reference>
<evidence type="ECO:0000256" key="3">
    <source>
        <dbReference type="ARBA" id="ARBA00022801"/>
    </source>
</evidence>
<evidence type="ECO:0000256" key="10">
    <source>
        <dbReference type="ARBA" id="ARBA00048988"/>
    </source>
</evidence>
<dbReference type="PANTHER" id="PTHR11070">
    <property type="entry name" value="UVRD / RECB / PCRA DNA HELICASE FAMILY MEMBER"/>
    <property type="match status" value="1"/>
</dbReference>
<evidence type="ECO:0000256" key="4">
    <source>
        <dbReference type="ARBA" id="ARBA00022806"/>
    </source>
</evidence>
<evidence type="ECO:0000313" key="15">
    <source>
        <dbReference type="Proteomes" id="UP000647587"/>
    </source>
</evidence>
<evidence type="ECO:0000259" key="13">
    <source>
        <dbReference type="PROSITE" id="PS51217"/>
    </source>
</evidence>
<dbReference type="Pfam" id="PF13361">
    <property type="entry name" value="UvrD_C"/>
    <property type="match status" value="2"/>
</dbReference>
<keyword evidence="5 11" id="KW-0067">ATP-binding</keyword>
<proteinExistence type="inferred from homology"/>
<dbReference type="PANTHER" id="PTHR11070:SF2">
    <property type="entry name" value="ATP-DEPENDENT DNA HELICASE SRS2"/>
    <property type="match status" value="1"/>
</dbReference>
<accession>A0ABQ2F1C3</accession>
<feature type="domain" description="UvrD-like helicase C-terminal" evidence="13">
    <location>
        <begin position="298"/>
        <end position="582"/>
    </location>
</feature>
<dbReference type="Proteomes" id="UP000647587">
    <property type="component" value="Unassembled WGS sequence"/>
</dbReference>
<keyword evidence="4 11" id="KW-0347">Helicase</keyword>
<dbReference type="Gene3D" id="1.10.10.160">
    <property type="match status" value="1"/>
</dbReference>
<dbReference type="Gene3D" id="1.10.486.10">
    <property type="entry name" value="PCRA, domain 4"/>
    <property type="match status" value="1"/>
</dbReference>
<name>A0ABQ2F1C3_9DEIO</name>
<comment type="caution">
    <text evidence="14">The sequence shown here is derived from an EMBL/GenBank/DDBJ whole genome shotgun (WGS) entry which is preliminary data.</text>
</comment>
<dbReference type="CDD" id="cd17932">
    <property type="entry name" value="DEXQc_UvrD"/>
    <property type="match status" value="1"/>
</dbReference>
<evidence type="ECO:0000256" key="7">
    <source>
        <dbReference type="ARBA" id="ARBA00023235"/>
    </source>
</evidence>
<feature type="domain" description="UvrD-like helicase ATP-binding" evidence="12">
    <location>
        <begin position="3"/>
        <end position="297"/>
    </location>
</feature>
<feature type="binding site" evidence="11">
    <location>
        <begin position="24"/>
        <end position="31"/>
    </location>
    <ligand>
        <name>ATP</name>
        <dbReference type="ChEBI" id="CHEBI:30616"/>
    </ligand>
</feature>
<dbReference type="SUPFAM" id="SSF52540">
    <property type="entry name" value="P-loop containing nucleoside triphosphate hydrolases"/>
    <property type="match status" value="1"/>
</dbReference>
<evidence type="ECO:0000259" key="12">
    <source>
        <dbReference type="PROSITE" id="PS51198"/>
    </source>
</evidence>
<dbReference type="InterPro" id="IPR014016">
    <property type="entry name" value="UvrD-like_ATP-bd"/>
</dbReference>
<keyword evidence="3 11" id="KW-0378">Hydrolase</keyword>
<evidence type="ECO:0000256" key="6">
    <source>
        <dbReference type="ARBA" id="ARBA00023125"/>
    </source>
</evidence>
<keyword evidence="2 11" id="KW-0547">Nucleotide-binding</keyword>
<evidence type="ECO:0000256" key="1">
    <source>
        <dbReference type="ARBA" id="ARBA00009922"/>
    </source>
</evidence>
<dbReference type="EC" id="5.6.2.4" evidence="9"/>
<keyword evidence="7" id="KW-0413">Isomerase</keyword>
<dbReference type="EMBL" id="BMPP01000018">
    <property type="protein sequence ID" value="GGK38127.1"/>
    <property type="molecule type" value="Genomic_DNA"/>
</dbReference>
<dbReference type="InterPro" id="IPR027417">
    <property type="entry name" value="P-loop_NTPase"/>
</dbReference>
<keyword evidence="15" id="KW-1185">Reference proteome</keyword>
<dbReference type="Gene3D" id="3.40.50.300">
    <property type="entry name" value="P-loop containing nucleotide triphosphate hydrolases"/>
    <property type="match status" value="2"/>
</dbReference>
<dbReference type="InterPro" id="IPR000212">
    <property type="entry name" value="DNA_helicase_UvrD/REP"/>
</dbReference>
<evidence type="ECO:0000313" key="14">
    <source>
        <dbReference type="EMBL" id="GGK38127.1"/>
    </source>
</evidence>
<evidence type="ECO:0000256" key="9">
    <source>
        <dbReference type="ARBA" id="ARBA00034808"/>
    </source>
</evidence>
<evidence type="ECO:0000256" key="2">
    <source>
        <dbReference type="ARBA" id="ARBA00022741"/>
    </source>
</evidence>
<protein>
    <recommendedName>
        <fullName evidence="9">DNA 3'-5' helicase</fullName>
        <ecNumber evidence="9">5.6.2.4</ecNumber>
    </recommendedName>
</protein>
<dbReference type="PROSITE" id="PS51198">
    <property type="entry name" value="UVRD_HELICASE_ATP_BIND"/>
    <property type="match status" value="1"/>
</dbReference>
<dbReference type="GO" id="GO:0004386">
    <property type="term" value="F:helicase activity"/>
    <property type="evidence" value="ECO:0007669"/>
    <property type="project" value="UniProtKB-KW"/>
</dbReference>
<sequence>MAMEFTPEQQRIVDHGDGHALVFAVAGSGKTTTLVGRIRQLVRKQEVRPVRILATTFTREARRSLEEKLAQYPECTGVAVLTLHALATRIVDRARDMGFTELVIGEEHFSHRLFNEARKLLLAELDEADRDFAAQLRQLAFKDFETYLGIQKGNLRLPYMPAALPEAAAALITPPDAGPDVYARLYAKHDELRRREGKLDYDDLIVAAWMLMSRFPALHDDITSRWDYVNIDEFQDVNLAQSEMMHLVALRARSFMAIGDDDQTIYQWRGAHPRFILGFAGRYGAQEYTLPSNFRCPLGVIALADKVIAENKVRAPKRLRATRGGSGVHLHSPRAGEAARVAIKAISEGHSPEEVVVLLRTYAQSAEIEQVFLQEKVPYRLVGAVPFYRRAEVTTLTAYLELALADLDLMNGEELSTSRREKVQKLWRTVANRPSRYLKTADVEAIARQAWRGERTLASVLESYSADQPEHVRKPLTLLATWLDFLSEDMGTTPGKDVLLDFVSAIGYREYLIASAPTQEFGEERAGSIDALAEMAQTRSLGALITHLAELHEQVRYEEQLQRRGNQDVPRVTLMTAFRAKGLEWPVVIIPDCIAGIFGNKPSADAAASEEERRVFYVAMTRAQKELHLITGDDDDTTDFLKQVAYESVVGQHHRLAGLLQRDPGTWTAVDTLEAAQLLGRYEHEAFVQRWVDRTYRARLLGRFTALQGQLARQGRDDVRQAAGRALDLTRYAQHGPVDHLAPEMEKAFPDLAAVCEILTQPTAPASARSSAVKKEPGVDALGRTAAKSVDLKVGDRVRHRKLGEGEVLQVSQVAGQPEALIRFTAETKRVSLNFTRLDLI</sequence>
<comment type="catalytic activity">
    <reaction evidence="10">
        <text>ATP + H2O = ADP + phosphate + H(+)</text>
        <dbReference type="Rhea" id="RHEA:13065"/>
        <dbReference type="ChEBI" id="CHEBI:15377"/>
        <dbReference type="ChEBI" id="CHEBI:15378"/>
        <dbReference type="ChEBI" id="CHEBI:30616"/>
        <dbReference type="ChEBI" id="CHEBI:43474"/>
        <dbReference type="ChEBI" id="CHEBI:456216"/>
        <dbReference type="EC" id="5.6.2.4"/>
    </reaction>
</comment>
<keyword evidence="6" id="KW-0238">DNA-binding</keyword>
<evidence type="ECO:0000256" key="5">
    <source>
        <dbReference type="ARBA" id="ARBA00022840"/>
    </source>
</evidence>
<evidence type="ECO:0000256" key="11">
    <source>
        <dbReference type="PROSITE-ProRule" id="PRU00560"/>
    </source>
</evidence>
<dbReference type="PROSITE" id="PS51217">
    <property type="entry name" value="UVRD_HELICASE_CTER"/>
    <property type="match status" value="1"/>
</dbReference>
<comment type="similarity">
    <text evidence="1">Belongs to the helicase family. UvrD subfamily.</text>
</comment>
<evidence type="ECO:0000256" key="8">
    <source>
        <dbReference type="ARBA" id="ARBA00034617"/>
    </source>
</evidence>
<dbReference type="InterPro" id="IPR013986">
    <property type="entry name" value="DExx_box_DNA_helicase_dom_sf"/>
</dbReference>